<reference evidence="1" key="2">
    <citation type="submission" date="2022-01" db="EMBL/GenBank/DDBJ databases">
        <authorList>
            <person name="Yamashiro T."/>
            <person name="Shiraishi A."/>
            <person name="Satake H."/>
            <person name="Nakayama K."/>
        </authorList>
    </citation>
    <scope>NUCLEOTIDE SEQUENCE</scope>
</reference>
<comment type="caution">
    <text evidence="1">The sequence shown here is derived from an EMBL/GenBank/DDBJ whole genome shotgun (WGS) entry which is preliminary data.</text>
</comment>
<protein>
    <submittedName>
        <fullName evidence="1">Uncharacterized protein</fullName>
    </submittedName>
</protein>
<dbReference type="Proteomes" id="UP001151760">
    <property type="component" value="Unassembled WGS sequence"/>
</dbReference>
<reference evidence="1" key="1">
    <citation type="journal article" date="2022" name="Int. J. Mol. Sci.">
        <title>Draft Genome of Tanacetum Coccineum: Genomic Comparison of Closely Related Tanacetum-Family Plants.</title>
        <authorList>
            <person name="Yamashiro T."/>
            <person name="Shiraishi A."/>
            <person name="Nakayama K."/>
            <person name="Satake H."/>
        </authorList>
    </citation>
    <scope>NUCLEOTIDE SEQUENCE</scope>
</reference>
<keyword evidence="2" id="KW-1185">Reference proteome</keyword>
<organism evidence="1 2">
    <name type="scientific">Tanacetum coccineum</name>
    <dbReference type="NCBI Taxonomy" id="301880"/>
    <lineage>
        <taxon>Eukaryota</taxon>
        <taxon>Viridiplantae</taxon>
        <taxon>Streptophyta</taxon>
        <taxon>Embryophyta</taxon>
        <taxon>Tracheophyta</taxon>
        <taxon>Spermatophyta</taxon>
        <taxon>Magnoliopsida</taxon>
        <taxon>eudicotyledons</taxon>
        <taxon>Gunneridae</taxon>
        <taxon>Pentapetalae</taxon>
        <taxon>asterids</taxon>
        <taxon>campanulids</taxon>
        <taxon>Asterales</taxon>
        <taxon>Asteraceae</taxon>
        <taxon>Asteroideae</taxon>
        <taxon>Anthemideae</taxon>
        <taxon>Anthemidinae</taxon>
        <taxon>Tanacetum</taxon>
    </lineage>
</organism>
<gene>
    <name evidence="1" type="ORF">Tco_0859907</name>
</gene>
<name>A0ABQ5BDD8_9ASTR</name>
<accession>A0ABQ5BDD8</accession>
<evidence type="ECO:0000313" key="1">
    <source>
        <dbReference type="EMBL" id="GJT12865.1"/>
    </source>
</evidence>
<dbReference type="EMBL" id="BQNB010013183">
    <property type="protein sequence ID" value="GJT12865.1"/>
    <property type="molecule type" value="Genomic_DNA"/>
</dbReference>
<proteinExistence type="predicted"/>
<sequence length="138" mass="15487">MYEFFFLVKIASFDATKKKKKKKVMIQENGDDDHVSEKIDNPSRESLLIDDGVENAFAGIEKKKKITMEADLMNDGNSHSGQCGSGTSVAPMVLLHVSGVEKHGPSSYFLKKYFHKSLVLKEQKQLDHHPTRNMDASS</sequence>
<evidence type="ECO:0000313" key="2">
    <source>
        <dbReference type="Proteomes" id="UP001151760"/>
    </source>
</evidence>